<evidence type="ECO:0000256" key="3">
    <source>
        <dbReference type="PROSITE-ProRule" id="PRU00221"/>
    </source>
</evidence>
<dbReference type="InterPro" id="IPR036322">
    <property type="entry name" value="WD40_repeat_dom_sf"/>
</dbReference>
<dbReference type="InterPro" id="IPR020472">
    <property type="entry name" value="WD40_PAC1"/>
</dbReference>
<comment type="caution">
    <text evidence="5">The sequence shown here is derived from an EMBL/GenBank/DDBJ whole genome shotgun (WGS) entry which is preliminary data.</text>
</comment>
<reference evidence="5" key="2">
    <citation type="submission" date="2021-10" db="EMBL/GenBank/DDBJ databases">
        <title>Phylogenomics reveals ancestral predisposition of the termite-cultivated fungus Termitomyces towards a domesticated lifestyle.</title>
        <authorList>
            <person name="Auxier B."/>
            <person name="Grum-Grzhimaylo A."/>
            <person name="Cardenas M.E."/>
            <person name="Lodge J.D."/>
            <person name="Laessoe T."/>
            <person name="Pedersen O."/>
            <person name="Smith M.E."/>
            <person name="Kuyper T.W."/>
            <person name="Franco-Molano E.A."/>
            <person name="Baroni T.J."/>
            <person name="Aanen D.K."/>
        </authorList>
    </citation>
    <scope>NUCLEOTIDE SEQUENCE</scope>
    <source>
        <strain evidence="5">D49</strain>
    </source>
</reference>
<dbReference type="InterPro" id="IPR015943">
    <property type="entry name" value="WD40/YVTN_repeat-like_dom_sf"/>
</dbReference>
<accession>A0A9P7FYF5</accession>
<feature type="repeat" description="WD" evidence="3">
    <location>
        <begin position="291"/>
        <end position="326"/>
    </location>
</feature>
<dbReference type="PROSITE" id="PS50082">
    <property type="entry name" value="WD_REPEATS_2"/>
    <property type="match status" value="4"/>
</dbReference>
<evidence type="ECO:0000256" key="2">
    <source>
        <dbReference type="ARBA" id="ARBA00022737"/>
    </source>
</evidence>
<dbReference type="OrthoDB" id="17410at2759"/>
<dbReference type="InterPro" id="IPR053299">
    <property type="entry name" value="ASTRA_WD_repeat"/>
</dbReference>
<feature type="repeat" description="WD" evidence="3">
    <location>
        <begin position="221"/>
        <end position="255"/>
    </location>
</feature>
<name>A0A9P7FYF5_9AGAR</name>
<feature type="repeat" description="WD" evidence="3">
    <location>
        <begin position="179"/>
        <end position="220"/>
    </location>
</feature>
<dbReference type="Gene3D" id="2.130.10.10">
    <property type="entry name" value="YVTN repeat-like/Quinoprotein amine dehydrogenase"/>
    <property type="match status" value="1"/>
</dbReference>
<dbReference type="EMBL" id="JABCKI010005837">
    <property type="protein sequence ID" value="KAG5637357.1"/>
    <property type="molecule type" value="Genomic_DNA"/>
</dbReference>
<sequence length="349" mass="37279">MAANPPGSFPDDLDIDTVPPELKKYGSDWFAVSNPNAKRVLDVSPMHTLMHESAVCCVRFSADGKFLATGCSRTAQIYDTKTRVKTCVLVNDAADEDLSIRSVCFSPDGKYLATGTEEILVYLGHRIRNVFYGHQQEISSLDSSADGRLLVSGSHDNTARIWSMDDGTSKVLTIDDPDPLNNDAGITSVAFSPNAQFVATGSLDSVVRIWDVATGQLVERLRGHRDGVNSVKFTPDGKGLVSGSLDKTVKYWDVSALMAGGVGAGLVEGHKGSAPASGATEEGSSQSTIDFTGHKGHVPSVAVSHDGQWVVSGSEDRNVQFWDSRSAMVQCVLQGHKDSGVFPSLWASV</sequence>
<dbReference type="Pfam" id="PF00400">
    <property type="entry name" value="WD40"/>
    <property type="match status" value="6"/>
</dbReference>
<organism evidence="5 6">
    <name type="scientific">Sphagnurus paluster</name>
    <dbReference type="NCBI Taxonomy" id="117069"/>
    <lineage>
        <taxon>Eukaryota</taxon>
        <taxon>Fungi</taxon>
        <taxon>Dikarya</taxon>
        <taxon>Basidiomycota</taxon>
        <taxon>Agaricomycotina</taxon>
        <taxon>Agaricomycetes</taxon>
        <taxon>Agaricomycetidae</taxon>
        <taxon>Agaricales</taxon>
        <taxon>Tricholomatineae</taxon>
        <taxon>Lyophyllaceae</taxon>
        <taxon>Sphagnurus</taxon>
    </lineage>
</organism>
<dbReference type="PROSITE" id="PS50294">
    <property type="entry name" value="WD_REPEATS_REGION"/>
    <property type="match status" value="4"/>
</dbReference>
<dbReference type="SMART" id="SM00320">
    <property type="entry name" value="WD40"/>
    <property type="match status" value="6"/>
</dbReference>
<dbReference type="PROSITE" id="PS00678">
    <property type="entry name" value="WD_REPEATS_1"/>
    <property type="match status" value="2"/>
</dbReference>
<protein>
    <recommendedName>
        <fullName evidence="7">WD40 repeat-like protein</fullName>
    </recommendedName>
</protein>
<dbReference type="InterPro" id="IPR001680">
    <property type="entry name" value="WD40_rpt"/>
</dbReference>
<dbReference type="Proteomes" id="UP000717328">
    <property type="component" value="Unassembled WGS sequence"/>
</dbReference>
<gene>
    <name evidence="5" type="ORF">H0H81_004869</name>
</gene>
<dbReference type="PANTHER" id="PTHR44156">
    <property type="entry name" value="SUPERNUMERARY LIMBS, ISOFORM B-RELATED"/>
    <property type="match status" value="1"/>
</dbReference>
<dbReference type="SUPFAM" id="SSF50978">
    <property type="entry name" value="WD40 repeat-like"/>
    <property type="match status" value="1"/>
</dbReference>
<proteinExistence type="predicted"/>
<evidence type="ECO:0000256" key="1">
    <source>
        <dbReference type="ARBA" id="ARBA00022574"/>
    </source>
</evidence>
<keyword evidence="2" id="KW-0677">Repeat</keyword>
<evidence type="ECO:0008006" key="7">
    <source>
        <dbReference type="Google" id="ProtNLM"/>
    </source>
</evidence>
<dbReference type="InterPro" id="IPR019775">
    <property type="entry name" value="WD40_repeat_CS"/>
</dbReference>
<dbReference type="AlphaFoldDB" id="A0A9P7FYF5"/>
<evidence type="ECO:0000313" key="6">
    <source>
        <dbReference type="Proteomes" id="UP000717328"/>
    </source>
</evidence>
<dbReference type="CDD" id="cd00200">
    <property type="entry name" value="WD40"/>
    <property type="match status" value="1"/>
</dbReference>
<keyword evidence="6" id="KW-1185">Reference proteome</keyword>
<keyword evidence="1 3" id="KW-0853">WD repeat</keyword>
<evidence type="ECO:0000313" key="5">
    <source>
        <dbReference type="EMBL" id="KAG5637357.1"/>
    </source>
</evidence>
<feature type="repeat" description="WD" evidence="3">
    <location>
        <begin position="131"/>
        <end position="172"/>
    </location>
</feature>
<dbReference type="PRINTS" id="PR00320">
    <property type="entry name" value="GPROTEINBRPT"/>
</dbReference>
<reference evidence="5" key="1">
    <citation type="submission" date="2021-02" db="EMBL/GenBank/DDBJ databases">
        <authorList>
            <person name="Nieuwenhuis M."/>
            <person name="Van De Peppel L.J.J."/>
        </authorList>
    </citation>
    <scope>NUCLEOTIDE SEQUENCE</scope>
    <source>
        <strain evidence="5">D49</strain>
    </source>
</reference>
<feature type="region of interest" description="Disordered" evidence="4">
    <location>
        <begin position="270"/>
        <end position="291"/>
    </location>
</feature>
<evidence type="ECO:0000256" key="4">
    <source>
        <dbReference type="SAM" id="MobiDB-lite"/>
    </source>
</evidence>